<dbReference type="SUPFAM" id="SSF55486">
    <property type="entry name" value="Metalloproteases ('zincins'), catalytic domain"/>
    <property type="match status" value="1"/>
</dbReference>
<comment type="similarity">
    <text evidence="2">Belongs to the peptidase M10B family.</text>
</comment>
<sequence>MPSPTTGSPSGTVQLSGDPLVDSLLSTYKWQSSTITYSFPHSPSWWSTDTFENGGYGPSTSDGEPWHNLDFLSAAEAARFRTALQKWSNVANLNFVEVADTQTNVGDIRIAYTYNQAMVNSEAYSYYPQADASSGDIWFSTKADSYHSSFADGSYGYLSMLHELGHTLGLKHPFASSSLNSTVIDPNFDSQMYTLMSYSAQPGDHTSFFSYNPTTPMVIDIEAIQQIYGANTSYNAGNTVYNYQQGHDYMETIWDGGGINTLSYTGNDAVLLDLNEGHGSILGNLVYTLDQNGNKIDTVRNVWIAFGTKMQAAIGGAGVNYIYGNNYGNVLTGGISNDEITGGSGNDNITGGGGDDILTGGGGNDTFIGLNGKDVVNGGSGSNMLQVSQTSSHVHISQLRANSFLVEDDAGNLSILRDMQQVMTADRTISLAGIASNSINQALIDIYVAAFRRAPETSGYNYWQGEVASKGIAAIADTIFSLDIVKQLYPSSMSSSQFVTAIYNNVFNKAPDAEGLAYWSKQLDSTSRGSVVINMTNAALGVADGVDGKDYFQNRVDWAEYAVSYQAKNHSEFTVAHALSLTDGISADPMTLIKLIGSAEQGALI</sequence>
<evidence type="ECO:0000256" key="2">
    <source>
        <dbReference type="ARBA" id="ARBA00009490"/>
    </source>
</evidence>
<comment type="caution">
    <text evidence="9">The sequence shown here is derived from an EMBL/GenBank/DDBJ whole genome shotgun (WGS) entry which is preliminary data.</text>
</comment>
<dbReference type="Pfam" id="PF00353">
    <property type="entry name" value="HemolysinCabind"/>
    <property type="match status" value="2"/>
</dbReference>
<evidence type="ECO:0000256" key="4">
    <source>
        <dbReference type="ARBA" id="ARBA00022670"/>
    </source>
</evidence>
<evidence type="ECO:0000256" key="6">
    <source>
        <dbReference type="ARBA" id="ARBA00022801"/>
    </source>
</evidence>
<evidence type="ECO:0000313" key="9">
    <source>
        <dbReference type="EMBL" id="GGC95361.1"/>
    </source>
</evidence>
<dbReference type="InterPro" id="IPR021190">
    <property type="entry name" value="Pept_M10A"/>
</dbReference>
<dbReference type="InterPro" id="IPR034033">
    <property type="entry name" value="Serralysin-like"/>
</dbReference>
<dbReference type="Proteomes" id="UP000637423">
    <property type="component" value="Unassembled WGS sequence"/>
</dbReference>
<dbReference type="InterPro" id="IPR006026">
    <property type="entry name" value="Peptidase_Metallo"/>
</dbReference>
<evidence type="ECO:0000256" key="1">
    <source>
        <dbReference type="ARBA" id="ARBA00004613"/>
    </source>
</evidence>
<dbReference type="GO" id="GO:0008270">
    <property type="term" value="F:zinc ion binding"/>
    <property type="evidence" value="ECO:0007669"/>
    <property type="project" value="InterPro"/>
</dbReference>
<dbReference type="AlphaFoldDB" id="A0A916V109"/>
<dbReference type="Gene3D" id="3.40.390.10">
    <property type="entry name" value="Collagenase (Catalytic Domain)"/>
    <property type="match status" value="1"/>
</dbReference>
<keyword evidence="5" id="KW-0479">Metal-binding</keyword>
<keyword evidence="10" id="KW-1185">Reference proteome</keyword>
<dbReference type="CDD" id="cd04277">
    <property type="entry name" value="ZnMc_serralysin_like"/>
    <property type="match status" value="1"/>
</dbReference>
<reference evidence="9" key="1">
    <citation type="journal article" date="2014" name="Int. J. Syst. Evol. Microbiol.">
        <title>Complete genome sequence of Corynebacterium casei LMG S-19264T (=DSM 44701T), isolated from a smear-ripened cheese.</title>
        <authorList>
            <consortium name="US DOE Joint Genome Institute (JGI-PGF)"/>
            <person name="Walter F."/>
            <person name="Albersmeier A."/>
            <person name="Kalinowski J."/>
            <person name="Ruckert C."/>
        </authorList>
    </citation>
    <scope>NUCLEOTIDE SEQUENCE</scope>
    <source>
        <strain evidence="9">CGMCC 1.10998</strain>
    </source>
</reference>
<keyword evidence="3" id="KW-0964">Secreted</keyword>
<dbReference type="SMART" id="SM00235">
    <property type="entry name" value="ZnMc"/>
    <property type="match status" value="1"/>
</dbReference>
<keyword evidence="7" id="KW-0862">Zinc</keyword>
<dbReference type="PRINTS" id="PR00313">
    <property type="entry name" value="CABNDNGRPT"/>
</dbReference>
<dbReference type="InterPro" id="IPR001343">
    <property type="entry name" value="Hemolysn_Ca-bd"/>
</dbReference>
<feature type="domain" description="Peptidase metallopeptidase" evidence="8">
    <location>
        <begin position="26"/>
        <end position="207"/>
    </location>
</feature>
<dbReference type="GO" id="GO:0005509">
    <property type="term" value="F:calcium ion binding"/>
    <property type="evidence" value="ECO:0007669"/>
    <property type="project" value="InterPro"/>
</dbReference>
<keyword evidence="4" id="KW-0645">Protease</keyword>
<dbReference type="PRINTS" id="PR00138">
    <property type="entry name" value="MATRIXIN"/>
</dbReference>
<evidence type="ECO:0000256" key="3">
    <source>
        <dbReference type="ARBA" id="ARBA00022525"/>
    </source>
</evidence>
<keyword evidence="6" id="KW-0378">Hydrolase</keyword>
<dbReference type="GO" id="GO:0004222">
    <property type="term" value="F:metalloendopeptidase activity"/>
    <property type="evidence" value="ECO:0007669"/>
    <property type="project" value="InterPro"/>
</dbReference>
<reference evidence="9" key="2">
    <citation type="submission" date="2020-09" db="EMBL/GenBank/DDBJ databases">
        <authorList>
            <person name="Sun Q."/>
            <person name="Zhou Y."/>
        </authorList>
    </citation>
    <scope>NUCLEOTIDE SEQUENCE</scope>
    <source>
        <strain evidence="9">CGMCC 1.10998</strain>
    </source>
</reference>
<dbReference type="Pfam" id="PF13946">
    <property type="entry name" value="DUF4214"/>
    <property type="match status" value="1"/>
</dbReference>
<comment type="subcellular location">
    <subcellularLocation>
        <location evidence="1">Secreted</location>
    </subcellularLocation>
</comment>
<evidence type="ECO:0000256" key="5">
    <source>
        <dbReference type="ARBA" id="ARBA00022723"/>
    </source>
</evidence>
<evidence type="ECO:0000256" key="7">
    <source>
        <dbReference type="ARBA" id="ARBA00022833"/>
    </source>
</evidence>
<dbReference type="PROSITE" id="PS00330">
    <property type="entry name" value="HEMOLYSIN_CALCIUM"/>
    <property type="match status" value="2"/>
</dbReference>
<dbReference type="InterPro" id="IPR024079">
    <property type="entry name" value="MetalloPept_cat_dom_sf"/>
</dbReference>
<dbReference type="EMBL" id="BMED01000006">
    <property type="protein sequence ID" value="GGC95361.1"/>
    <property type="molecule type" value="Genomic_DNA"/>
</dbReference>
<dbReference type="GO" id="GO:0031012">
    <property type="term" value="C:extracellular matrix"/>
    <property type="evidence" value="ECO:0007669"/>
    <property type="project" value="InterPro"/>
</dbReference>
<evidence type="ECO:0000313" key="10">
    <source>
        <dbReference type="Proteomes" id="UP000637423"/>
    </source>
</evidence>
<dbReference type="InterPro" id="IPR018511">
    <property type="entry name" value="Hemolysin-typ_Ca-bd_CS"/>
</dbReference>
<gene>
    <name evidence="9" type="ORF">GCM10011396_48390</name>
</gene>
<dbReference type="Gene3D" id="2.150.10.10">
    <property type="entry name" value="Serralysin-like metalloprotease, C-terminal"/>
    <property type="match status" value="1"/>
</dbReference>
<name>A0A916V109_9BURK</name>
<evidence type="ECO:0000259" key="8">
    <source>
        <dbReference type="SMART" id="SM00235"/>
    </source>
</evidence>
<dbReference type="InterPro" id="IPR050557">
    <property type="entry name" value="RTX_toxin/Mannuronan_C5-epim"/>
</dbReference>
<dbReference type="GO" id="GO:0006508">
    <property type="term" value="P:proteolysis"/>
    <property type="evidence" value="ECO:0007669"/>
    <property type="project" value="UniProtKB-KW"/>
</dbReference>
<dbReference type="PANTHER" id="PTHR38340">
    <property type="entry name" value="S-LAYER PROTEIN"/>
    <property type="match status" value="1"/>
</dbReference>
<dbReference type="InterPro" id="IPR001818">
    <property type="entry name" value="Pept_M10_metallopeptidase"/>
</dbReference>
<proteinExistence type="inferred from homology"/>
<dbReference type="Pfam" id="PF00413">
    <property type="entry name" value="Peptidase_M10"/>
    <property type="match status" value="1"/>
</dbReference>
<protein>
    <recommendedName>
        <fullName evidence="8">Peptidase metallopeptidase domain-containing protein</fullName>
    </recommendedName>
</protein>
<dbReference type="RefSeq" id="WP_188568711.1">
    <property type="nucleotide sequence ID" value="NZ_BMED01000006.1"/>
</dbReference>
<dbReference type="GO" id="GO:0005576">
    <property type="term" value="C:extracellular region"/>
    <property type="evidence" value="ECO:0007669"/>
    <property type="project" value="UniProtKB-SubCell"/>
</dbReference>
<dbReference type="InterPro" id="IPR011049">
    <property type="entry name" value="Serralysin-like_metalloprot_C"/>
</dbReference>
<dbReference type="SUPFAM" id="SSF51120">
    <property type="entry name" value="beta-Roll"/>
    <property type="match status" value="1"/>
</dbReference>
<dbReference type="PANTHER" id="PTHR38340:SF1">
    <property type="entry name" value="S-LAYER PROTEIN"/>
    <property type="match status" value="1"/>
</dbReference>
<dbReference type="InterPro" id="IPR025282">
    <property type="entry name" value="DUF4214"/>
</dbReference>
<organism evidence="9 10">
    <name type="scientific">Undibacterium terreum</name>
    <dbReference type="NCBI Taxonomy" id="1224302"/>
    <lineage>
        <taxon>Bacteria</taxon>
        <taxon>Pseudomonadati</taxon>
        <taxon>Pseudomonadota</taxon>
        <taxon>Betaproteobacteria</taxon>
        <taxon>Burkholderiales</taxon>
        <taxon>Oxalobacteraceae</taxon>
        <taxon>Undibacterium</taxon>
    </lineage>
</organism>
<accession>A0A916V109</accession>